<dbReference type="SUPFAM" id="SSF53474">
    <property type="entry name" value="alpha/beta-Hydrolases"/>
    <property type="match status" value="1"/>
</dbReference>
<evidence type="ECO:0000313" key="2">
    <source>
        <dbReference type="EMBL" id="MFC4106465.1"/>
    </source>
</evidence>
<sequence length="543" mass="58569">MRSVNGRFVGLLVLTAVIPTLETALLNALDFIGAVGFAQQSTAVWPYDSYHDMRWLLVYHNSWLVFGLGFAGAVLVRGLISAVLVRLAWPGEVDCLPFPQLVLRNLMVALLTAVIVSPFAALAVAAAVVSLSWFLFASLLPLLLLSPFLQRASVGRGWWRGLPTAELVGWSVLDFVILTAAGAVIWRVPGYLSVVVAAACGAVNGVLWNRTVRAAVLPSHVHWWRVPVAPLAILMAIVVPLVAQGLTNQPVTGRNNFRPPVLSRPLPPSIPYAVIVLGGHDSAYDGRAAADPAVQEFSYNGLTARGEPLPYSTQTTHRSLESSADLLGDQVNRLHRRTGRPIALLGESEGAMVARTYLDRVRDSPVKALLMFSPLMRTGRAYYPPPEAAKGWGIATGWQLRGIFALVNLISGARDSPDEPFVRSLLDNAPFYRYQVLCPIPGVRVIAFLPTVSAAETPPGPYTNVAVYQVPALHGGLLGRPTVHDKLIEFLAGANVNAPRGEYGILQVLGAAWQAPTLPITVNPVWKPSTGPAFSSGRLCQRR</sequence>
<dbReference type="EMBL" id="JBHSBN010000006">
    <property type="protein sequence ID" value="MFC4106465.1"/>
    <property type="molecule type" value="Genomic_DNA"/>
</dbReference>
<evidence type="ECO:0000256" key="1">
    <source>
        <dbReference type="SAM" id="Phobius"/>
    </source>
</evidence>
<feature type="transmembrane region" description="Helical" evidence="1">
    <location>
        <begin position="62"/>
        <end position="89"/>
    </location>
</feature>
<dbReference type="Proteomes" id="UP001595868">
    <property type="component" value="Unassembled WGS sequence"/>
</dbReference>
<dbReference type="Gene3D" id="3.40.50.1820">
    <property type="entry name" value="alpha/beta hydrolase"/>
    <property type="match status" value="1"/>
</dbReference>
<feature type="transmembrane region" description="Helical" evidence="1">
    <location>
        <begin position="192"/>
        <end position="211"/>
    </location>
</feature>
<feature type="transmembrane region" description="Helical" evidence="1">
    <location>
        <begin position="223"/>
        <end position="243"/>
    </location>
</feature>
<proteinExistence type="predicted"/>
<keyword evidence="3" id="KW-1185">Reference proteome</keyword>
<feature type="transmembrane region" description="Helical" evidence="1">
    <location>
        <begin position="127"/>
        <end position="146"/>
    </location>
</feature>
<gene>
    <name evidence="2" type="ORF">ACFOX0_11020</name>
</gene>
<evidence type="ECO:0000313" key="3">
    <source>
        <dbReference type="Proteomes" id="UP001595868"/>
    </source>
</evidence>
<dbReference type="RefSeq" id="WP_377544402.1">
    <property type="nucleotide sequence ID" value="NZ_JBHSBN010000006.1"/>
</dbReference>
<comment type="caution">
    <text evidence="2">The sequence shown here is derived from an EMBL/GenBank/DDBJ whole genome shotgun (WGS) entry which is preliminary data.</text>
</comment>
<accession>A0ABV8KK61</accession>
<evidence type="ECO:0008006" key="4">
    <source>
        <dbReference type="Google" id="ProtNLM"/>
    </source>
</evidence>
<feature type="transmembrane region" description="Helical" evidence="1">
    <location>
        <begin position="167"/>
        <end position="186"/>
    </location>
</feature>
<dbReference type="InterPro" id="IPR029058">
    <property type="entry name" value="AB_hydrolase_fold"/>
</dbReference>
<organism evidence="2 3">
    <name type="scientific">Micromonospora zhanjiangensis</name>
    <dbReference type="NCBI Taxonomy" id="1522057"/>
    <lineage>
        <taxon>Bacteria</taxon>
        <taxon>Bacillati</taxon>
        <taxon>Actinomycetota</taxon>
        <taxon>Actinomycetes</taxon>
        <taxon>Micromonosporales</taxon>
        <taxon>Micromonosporaceae</taxon>
        <taxon>Micromonospora</taxon>
    </lineage>
</organism>
<reference evidence="3" key="1">
    <citation type="journal article" date="2019" name="Int. J. Syst. Evol. Microbiol.">
        <title>The Global Catalogue of Microorganisms (GCM) 10K type strain sequencing project: providing services to taxonomists for standard genome sequencing and annotation.</title>
        <authorList>
            <consortium name="The Broad Institute Genomics Platform"/>
            <consortium name="The Broad Institute Genome Sequencing Center for Infectious Disease"/>
            <person name="Wu L."/>
            <person name="Ma J."/>
        </authorList>
    </citation>
    <scope>NUCLEOTIDE SEQUENCE [LARGE SCALE GENOMIC DNA]</scope>
    <source>
        <strain evidence="3">2902at01</strain>
    </source>
</reference>
<protein>
    <recommendedName>
        <fullName evidence="4">Alpha/beta hydrolase family protein</fullName>
    </recommendedName>
</protein>
<keyword evidence="1" id="KW-0812">Transmembrane</keyword>
<keyword evidence="1" id="KW-1133">Transmembrane helix</keyword>
<name>A0ABV8KK61_9ACTN</name>
<keyword evidence="1" id="KW-0472">Membrane</keyword>
<feature type="transmembrane region" description="Helical" evidence="1">
    <location>
        <begin position="101"/>
        <end position="121"/>
    </location>
</feature>